<dbReference type="Pfam" id="PF04525">
    <property type="entry name" value="LOR"/>
    <property type="match status" value="1"/>
</dbReference>
<dbReference type="InterPro" id="IPR007612">
    <property type="entry name" value="LOR"/>
</dbReference>
<dbReference type="Gene3D" id="2.40.160.200">
    <property type="entry name" value="LURP1-related"/>
    <property type="match status" value="1"/>
</dbReference>
<comment type="caution">
    <text evidence="2">The sequence shown here is derived from an EMBL/GenBank/DDBJ whole genome shotgun (WGS) entry which is preliminary data.</text>
</comment>
<name>A0A940DGP7_9FIRM</name>
<comment type="similarity">
    <text evidence="1">Belongs to the LOR family.</text>
</comment>
<evidence type="ECO:0000256" key="1">
    <source>
        <dbReference type="ARBA" id="ARBA00005437"/>
    </source>
</evidence>
<evidence type="ECO:0000313" key="2">
    <source>
        <dbReference type="EMBL" id="MBO8424049.1"/>
    </source>
</evidence>
<proteinExistence type="inferred from homology"/>
<feature type="non-terminal residue" evidence="2">
    <location>
        <position position="1"/>
    </location>
</feature>
<dbReference type="InterPro" id="IPR025659">
    <property type="entry name" value="Tubby-like_C"/>
</dbReference>
<sequence>IDGTPMYFVRQKMFRLLPRLDIYRGVDKDGQHVATVKAKFSLFRKKCSVHSEQYGEFYIYGNIFAWDFSIYAGNNADGELVATINKKISRIADTYDINILAGKEGFMLTLCIIIDYLYQKKH</sequence>
<dbReference type="InterPro" id="IPR038595">
    <property type="entry name" value="LOR_sf"/>
</dbReference>
<dbReference type="EMBL" id="JADINF010000082">
    <property type="protein sequence ID" value="MBO8424049.1"/>
    <property type="molecule type" value="Genomic_DNA"/>
</dbReference>
<protein>
    <submittedName>
        <fullName evidence="2">LURP-one-related family protein</fullName>
    </submittedName>
</protein>
<accession>A0A940DGP7</accession>
<gene>
    <name evidence="2" type="ORF">IAB16_03425</name>
</gene>
<dbReference type="SUPFAM" id="SSF54518">
    <property type="entry name" value="Tubby C-terminal domain-like"/>
    <property type="match status" value="1"/>
</dbReference>
<organism evidence="2 3">
    <name type="scientific">Candidatus Stercoripulliclostridium pullicola</name>
    <dbReference type="NCBI Taxonomy" id="2840953"/>
    <lineage>
        <taxon>Bacteria</taxon>
        <taxon>Bacillati</taxon>
        <taxon>Bacillota</taxon>
        <taxon>Clostridia</taxon>
        <taxon>Eubacteriales</taxon>
        <taxon>Candidatus Stercoripulliclostridium</taxon>
    </lineage>
</organism>
<reference evidence="2" key="1">
    <citation type="submission" date="2020-10" db="EMBL/GenBank/DDBJ databases">
        <authorList>
            <person name="Gilroy R."/>
        </authorList>
    </citation>
    <scope>NUCLEOTIDE SEQUENCE</scope>
    <source>
        <strain evidence="2">517</strain>
    </source>
</reference>
<dbReference type="Proteomes" id="UP000727857">
    <property type="component" value="Unassembled WGS sequence"/>
</dbReference>
<reference evidence="2" key="2">
    <citation type="journal article" date="2021" name="PeerJ">
        <title>Extensive microbial diversity within the chicken gut microbiome revealed by metagenomics and culture.</title>
        <authorList>
            <person name="Gilroy R."/>
            <person name="Ravi A."/>
            <person name="Getino M."/>
            <person name="Pursley I."/>
            <person name="Horton D.L."/>
            <person name="Alikhan N.F."/>
            <person name="Baker D."/>
            <person name="Gharbi K."/>
            <person name="Hall N."/>
            <person name="Watson M."/>
            <person name="Adriaenssens E.M."/>
            <person name="Foster-Nyarko E."/>
            <person name="Jarju S."/>
            <person name="Secka A."/>
            <person name="Antonio M."/>
            <person name="Oren A."/>
            <person name="Chaudhuri R.R."/>
            <person name="La Ragione R."/>
            <person name="Hildebrand F."/>
            <person name="Pallen M.J."/>
        </authorList>
    </citation>
    <scope>NUCLEOTIDE SEQUENCE</scope>
    <source>
        <strain evidence="2">517</strain>
    </source>
</reference>
<evidence type="ECO:0000313" key="3">
    <source>
        <dbReference type="Proteomes" id="UP000727857"/>
    </source>
</evidence>
<dbReference type="AlphaFoldDB" id="A0A940DGP7"/>